<proteinExistence type="predicted"/>
<evidence type="ECO:0000313" key="2">
    <source>
        <dbReference type="Proteomes" id="UP000478052"/>
    </source>
</evidence>
<organism evidence="1 2">
    <name type="scientific">Aphis craccivora</name>
    <name type="common">Cowpea aphid</name>
    <dbReference type="NCBI Taxonomy" id="307492"/>
    <lineage>
        <taxon>Eukaryota</taxon>
        <taxon>Metazoa</taxon>
        <taxon>Ecdysozoa</taxon>
        <taxon>Arthropoda</taxon>
        <taxon>Hexapoda</taxon>
        <taxon>Insecta</taxon>
        <taxon>Pterygota</taxon>
        <taxon>Neoptera</taxon>
        <taxon>Paraneoptera</taxon>
        <taxon>Hemiptera</taxon>
        <taxon>Sternorrhyncha</taxon>
        <taxon>Aphidomorpha</taxon>
        <taxon>Aphidoidea</taxon>
        <taxon>Aphididae</taxon>
        <taxon>Aphidini</taxon>
        <taxon>Aphis</taxon>
        <taxon>Aphis</taxon>
    </lineage>
</organism>
<sequence length="86" mass="9756">MAQMFTSRTAKMTLPVKTVRNQSGGSITHARKPGLFVITKPMDWTRNGYSRVQSTTFFILPLILILQLQQVHRGVYAVENGKQKHV</sequence>
<comment type="caution">
    <text evidence="1">The sequence shown here is derived from an EMBL/GenBank/DDBJ whole genome shotgun (WGS) entry which is preliminary data.</text>
</comment>
<dbReference type="EMBL" id="VUJU01000151">
    <property type="protein sequence ID" value="KAF0772654.1"/>
    <property type="molecule type" value="Genomic_DNA"/>
</dbReference>
<gene>
    <name evidence="1" type="ORF">FWK35_00002680</name>
</gene>
<reference evidence="1 2" key="1">
    <citation type="submission" date="2019-08" db="EMBL/GenBank/DDBJ databases">
        <title>Whole genome of Aphis craccivora.</title>
        <authorList>
            <person name="Voronova N.V."/>
            <person name="Shulinski R.S."/>
            <person name="Bandarenka Y.V."/>
            <person name="Zhorov D.G."/>
            <person name="Warner D."/>
        </authorList>
    </citation>
    <scope>NUCLEOTIDE SEQUENCE [LARGE SCALE GENOMIC DNA]</scope>
    <source>
        <strain evidence="1">180601</strain>
        <tissue evidence="1">Whole Body</tissue>
    </source>
</reference>
<dbReference type="AlphaFoldDB" id="A0A6G0ZNK7"/>
<accession>A0A6G0ZNK7</accession>
<protein>
    <submittedName>
        <fullName evidence="1">Uncharacterized protein</fullName>
    </submittedName>
</protein>
<name>A0A6G0ZNK7_APHCR</name>
<keyword evidence="2" id="KW-1185">Reference proteome</keyword>
<evidence type="ECO:0000313" key="1">
    <source>
        <dbReference type="EMBL" id="KAF0772654.1"/>
    </source>
</evidence>
<dbReference type="Proteomes" id="UP000478052">
    <property type="component" value="Unassembled WGS sequence"/>
</dbReference>